<dbReference type="CTD" id="9048"/>
<evidence type="ECO:0000256" key="2">
    <source>
        <dbReference type="ARBA" id="ARBA00009832"/>
    </source>
</evidence>
<evidence type="ECO:0000256" key="1">
    <source>
        <dbReference type="ARBA" id="ARBA00004613"/>
    </source>
</evidence>
<evidence type="ECO:0000256" key="6">
    <source>
        <dbReference type="ARBA" id="ARBA00023157"/>
    </source>
</evidence>
<dbReference type="KEGG" id="tsr:106546779"/>
<keyword evidence="5 7" id="KW-0339">Growth factor</keyword>
<dbReference type="GO" id="GO:0008083">
    <property type="term" value="F:growth factor activity"/>
    <property type="evidence" value="ECO:0007669"/>
    <property type="project" value="UniProtKB-KW"/>
</dbReference>
<dbReference type="GO" id="GO:0030971">
    <property type="term" value="F:receptor tyrosine kinase binding"/>
    <property type="evidence" value="ECO:0007669"/>
    <property type="project" value="InterPro"/>
</dbReference>
<dbReference type="CDD" id="cd19381">
    <property type="entry name" value="TGF_beta_Artemin"/>
    <property type="match status" value="1"/>
</dbReference>
<comment type="subcellular location">
    <subcellularLocation>
        <location evidence="1">Secreted</location>
    </subcellularLocation>
</comment>
<name>A0A6I9XT15_9SAUR</name>
<dbReference type="GO" id="GO:0030116">
    <property type="term" value="F:glial cell-derived neurotrophic factor receptor binding"/>
    <property type="evidence" value="ECO:0007669"/>
    <property type="project" value="InterPro"/>
</dbReference>
<dbReference type="Proteomes" id="UP000504617">
    <property type="component" value="Unplaced"/>
</dbReference>
<keyword evidence="11" id="KW-1185">Reference proteome</keyword>
<keyword evidence="6" id="KW-1015">Disulfide bond</keyword>
<evidence type="ECO:0000256" key="7">
    <source>
        <dbReference type="RuleBase" id="RU000354"/>
    </source>
</evidence>
<accession>A0A6I9XT15</accession>
<dbReference type="GO" id="GO:0005576">
    <property type="term" value="C:extracellular region"/>
    <property type="evidence" value="ECO:0007669"/>
    <property type="project" value="UniProtKB-SubCell"/>
</dbReference>
<dbReference type="InterPro" id="IPR043401">
    <property type="entry name" value="GDNF_fam"/>
</dbReference>
<evidence type="ECO:0000313" key="12">
    <source>
        <dbReference type="RefSeq" id="XP_013919214.1"/>
    </source>
</evidence>
<keyword evidence="4" id="KW-0732">Signal</keyword>
<evidence type="ECO:0000256" key="9">
    <source>
        <dbReference type="SAM" id="Phobius"/>
    </source>
</evidence>
<evidence type="ECO:0000259" key="10">
    <source>
        <dbReference type="PROSITE" id="PS51362"/>
    </source>
</evidence>
<keyword evidence="3" id="KW-0964">Secreted</keyword>
<gene>
    <name evidence="12" type="primary">ARTN</name>
</gene>
<proteinExistence type="inferred from homology"/>
<evidence type="ECO:0000256" key="5">
    <source>
        <dbReference type="ARBA" id="ARBA00023030"/>
    </source>
</evidence>
<dbReference type="RefSeq" id="XP_013919214.1">
    <property type="nucleotide sequence ID" value="XM_014063739.1"/>
</dbReference>
<evidence type="ECO:0000313" key="11">
    <source>
        <dbReference type="Proteomes" id="UP000504617"/>
    </source>
</evidence>
<dbReference type="GO" id="GO:0048731">
    <property type="term" value="P:system development"/>
    <property type="evidence" value="ECO:0007669"/>
    <property type="project" value="UniProtKB-ARBA"/>
</dbReference>
<dbReference type="AlphaFoldDB" id="A0A6I9XT15"/>
<dbReference type="OrthoDB" id="9936891at2759"/>
<feature type="domain" description="TGF-beta family profile" evidence="10">
    <location>
        <begin position="98"/>
        <end position="210"/>
    </location>
</feature>
<dbReference type="PROSITE" id="PS51362">
    <property type="entry name" value="TGF_BETA_2"/>
    <property type="match status" value="1"/>
</dbReference>
<keyword evidence="9" id="KW-0472">Membrane</keyword>
<keyword evidence="9" id="KW-1133">Transmembrane helix</keyword>
<feature type="transmembrane region" description="Helical" evidence="9">
    <location>
        <begin position="34"/>
        <end position="56"/>
    </location>
</feature>
<protein>
    <submittedName>
        <fullName evidence="12">Artemin</fullName>
    </submittedName>
</protein>
<dbReference type="InterPro" id="IPR001839">
    <property type="entry name" value="TGF-b_C"/>
</dbReference>
<dbReference type="GeneID" id="106546779"/>
<keyword evidence="9" id="KW-0812">Transmembrane</keyword>
<evidence type="ECO:0000256" key="4">
    <source>
        <dbReference type="ARBA" id="ARBA00022729"/>
    </source>
</evidence>
<organism evidence="11 12">
    <name type="scientific">Thamnophis sirtalis</name>
    <dbReference type="NCBI Taxonomy" id="35019"/>
    <lineage>
        <taxon>Eukaryota</taxon>
        <taxon>Metazoa</taxon>
        <taxon>Chordata</taxon>
        <taxon>Craniata</taxon>
        <taxon>Vertebrata</taxon>
        <taxon>Euteleostomi</taxon>
        <taxon>Lepidosauria</taxon>
        <taxon>Squamata</taxon>
        <taxon>Bifurcata</taxon>
        <taxon>Unidentata</taxon>
        <taxon>Episquamata</taxon>
        <taxon>Toxicofera</taxon>
        <taxon>Serpentes</taxon>
        <taxon>Colubroidea</taxon>
        <taxon>Colubridae</taxon>
        <taxon>Natricinae</taxon>
        <taxon>Thamnophis</taxon>
    </lineage>
</organism>
<dbReference type="SUPFAM" id="SSF57501">
    <property type="entry name" value="Cystine-knot cytokines"/>
    <property type="match status" value="1"/>
</dbReference>
<reference evidence="12" key="1">
    <citation type="submission" date="2025-08" db="UniProtKB">
        <authorList>
            <consortium name="RefSeq"/>
        </authorList>
    </citation>
    <scope>IDENTIFICATION</scope>
    <source>
        <tissue evidence="12">Skeletal muscle</tissue>
    </source>
</reference>
<dbReference type="PANTHER" id="PTHR12173">
    <property type="entry name" value="GDNF SUBFAMILY OF TGF-BETA FAMILY"/>
    <property type="match status" value="1"/>
</dbReference>
<dbReference type="Gene3D" id="2.10.90.10">
    <property type="entry name" value="Cystine-knot cytokines"/>
    <property type="match status" value="1"/>
</dbReference>
<sequence>MEWRVDRSRHRLDRTPSSRRSLPVQQARFRESGLWSTLTILSLFAGTLITTSGCLVSSASKQQSRIEPQSLAAWNQQSVKNISIRDLSTSGFLRFERSRPRSRFARRNSRMPANGRCRLHSLSIKVQDLGLGYETKEFVLFNYCSGTCDRTNYDEVMNYIMRQGVIGAKYKNSVSQVCCRPIKYENFSFLDVYNVWQTVHKGSAVECDCVG</sequence>
<evidence type="ECO:0000256" key="3">
    <source>
        <dbReference type="ARBA" id="ARBA00022525"/>
    </source>
</evidence>
<dbReference type="InterPro" id="IPR029034">
    <property type="entry name" value="Cystine-knot_cytokine"/>
</dbReference>
<dbReference type="Pfam" id="PF00019">
    <property type="entry name" value="TGF_beta"/>
    <property type="match status" value="1"/>
</dbReference>
<feature type="region of interest" description="Disordered" evidence="8">
    <location>
        <begin position="1"/>
        <end position="23"/>
    </location>
</feature>
<comment type="similarity">
    <text evidence="2">Belongs to the TGF-beta family. GDNF subfamily.</text>
</comment>
<evidence type="ECO:0000256" key="8">
    <source>
        <dbReference type="SAM" id="MobiDB-lite"/>
    </source>
</evidence>